<name>A0ABW4P3X9_9NOCA</name>
<sequence>MTASLVDVGESSTAFCRSDSRRFAPPVDSFYQGMPVTLKHRPVRGSSPTWRCAAAVGSSST</sequence>
<evidence type="ECO:0000313" key="2">
    <source>
        <dbReference type="Proteomes" id="UP001597286"/>
    </source>
</evidence>
<evidence type="ECO:0000313" key="1">
    <source>
        <dbReference type="EMBL" id="MFD1812427.1"/>
    </source>
</evidence>
<gene>
    <name evidence="1" type="ORF">ACFSJG_09405</name>
</gene>
<proteinExistence type="predicted"/>
<keyword evidence="2" id="KW-1185">Reference proteome</keyword>
<accession>A0ABW4P3X9</accession>
<dbReference type="Proteomes" id="UP001597286">
    <property type="component" value="Unassembled WGS sequence"/>
</dbReference>
<protein>
    <submittedName>
        <fullName evidence="1">Uncharacterized protein</fullName>
    </submittedName>
</protein>
<dbReference type="RefSeq" id="WP_378484932.1">
    <property type="nucleotide sequence ID" value="NZ_JBHUFB010000009.1"/>
</dbReference>
<dbReference type="EMBL" id="JBHUFB010000009">
    <property type="protein sequence ID" value="MFD1812427.1"/>
    <property type="molecule type" value="Genomic_DNA"/>
</dbReference>
<comment type="caution">
    <text evidence="1">The sequence shown here is derived from an EMBL/GenBank/DDBJ whole genome shotgun (WGS) entry which is preliminary data.</text>
</comment>
<organism evidence="1 2">
    <name type="scientific">Rhodococcus gannanensis</name>
    <dbReference type="NCBI Taxonomy" id="1960308"/>
    <lineage>
        <taxon>Bacteria</taxon>
        <taxon>Bacillati</taxon>
        <taxon>Actinomycetota</taxon>
        <taxon>Actinomycetes</taxon>
        <taxon>Mycobacteriales</taxon>
        <taxon>Nocardiaceae</taxon>
        <taxon>Rhodococcus</taxon>
    </lineage>
</organism>
<reference evidence="2" key="1">
    <citation type="journal article" date="2019" name="Int. J. Syst. Evol. Microbiol.">
        <title>The Global Catalogue of Microorganisms (GCM) 10K type strain sequencing project: providing services to taxonomists for standard genome sequencing and annotation.</title>
        <authorList>
            <consortium name="The Broad Institute Genomics Platform"/>
            <consortium name="The Broad Institute Genome Sequencing Center for Infectious Disease"/>
            <person name="Wu L."/>
            <person name="Ma J."/>
        </authorList>
    </citation>
    <scope>NUCLEOTIDE SEQUENCE [LARGE SCALE GENOMIC DNA]</scope>
    <source>
        <strain evidence="2">DT72</strain>
    </source>
</reference>